<reference evidence="3" key="1">
    <citation type="submission" date="2020-09" db="EMBL/GenBank/DDBJ databases">
        <authorList>
            <person name="Won Y."/>
        </authorList>
    </citation>
    <scope>NUCLEOTIDE SEQUENCE</scope>
    <source>
        <strain evidence="3">Wonlab-2016</strain>
        <tissue evidence="3">Foot muscle</tissue>
    </source>
</reference>
<organism evidence="3 4">
    <name type="scientific">Batillaria attramentaria</name>
    <dbReference type="NCBI Taxonomy" id="370345"/>
    <lineage>
        <taxon>Eukaryota</taxon>
        <taxon>Metazoa</taxon>
        <taxon>Spiralia</taxon>
        <taxon>Lophotrochozoa</taxon>
        <taxon>Mollusca</taxon>
        <taxon>Gastropoda</taxon>
        <taxon>Caenogastropoda</taxon>
        <taxon>Sorbeoconcha</taxon>
        <taxon>Cerithioidea</taxon>
        <taxon>Batillariidae</taxon>
        <taxon>Batillaria</taxon>
    </lineage>
</organism>
<evidence type="ECO:0000313" key="3">
    <source>
        <dbReference type="EMBL" id="KAK7483919.1"/>
    </source>
</evidence>
<feature type="compositionally biased region" description="Polar residues" evidence="1">
    <location>
        <begin position="37"/>
        <end position="51"/>
    </location>
</feature>
<feature type="region of interest" description="Disordered" evidence="1">
    <location>
        <begin position="37"/>
        <end position="56"/>
    </location>
</feature>
<sequence length="120" mass="12210">MTVVELAVLVGRAGGGVSAAAASVWGCVLMVTSPRAASSLQGKPTGPNQAYSPDHPSCRASRTIGLALSVSSTGTCITGRMGGWPHASATKPPPYTECRIVCICDGESPKQALRLCEPAL</sequence>
<name>A0ABD0KA18_9CAEN</name>
<gene>
    <name evidence="3" type="ORF">BaRGS_00024803</name>
    <name evidence="2" type="ORF">BaRGS_00034446</name>
</gene>
<accession>A0ABD0KA18</accession>
<dbReference type="Proteomes" id="UP001519460">
    <property type="component" value="Unassembled WGS sequence"/>
</dbReference>
<dbReference type="AlphaFoldDB" id="A0ABD0KA18"/>
<evidence type="ECO:0000256" key="1">
    <source>
        <dbReference type="SAM" id="MobiDB-lite"/>
    </source>
</evidence>
<reference evidence="3" key="3">
    <citation type="submission" date="2023-01" db="EMBL/GenBank/DDBJ databases">
        <authorList>
            <person name="Patra A."/>
        </authorList>
    </citation>
    <scope>NUCLEOTIDE SEQUENCE</scope>
    <source>
        <strain evidence="3">Wonlab-2016</strain>
        <tissue evidence="3">Foot muscle</tissue>
    </source>
</reference>
<dbReference type="EMBL" id="JACVVK020000218">
    <property type="protein sequence ID" value="KAK7483919.1"/>
    <property type="molecule type" value="Genomic_DNA"/>
</dbReference>
<evidence type="ECO:0000313" key="4">
    <source>
        <dbReference type="Proteomes" id="UP001519460"/>
    </source>
</evidence>
<comment type="caution">
    <text evidence="3">The sequence shown here is derived from an EMBL/GenBank/DDBJ whole genome shotgun (WGS) entry which is preliminary data.</text>
</comment>
<keyword evidence="4" id="KW-1185">Reference proteome</keyword>
<dbReference type="EMBL" id="JACVVK020000440">
    <property type="protein sequence ID" value="KAK7474311.1"/>
    <property type="molecule type" value="Genomic_DNA"/>
</dbReference>
<evidence type="ECO:0000313" key="2">
    <source>
        <dbReference type="EMBL" id="KAK7474311.1"/>
    </source>
</evidence>
<reference evidence="3 4" key="2">
    <citation type="journal article" date="2023" name="Sci. Data">
        <title>Genome assembly of the Korean intertidal mud-creeper Batillaria attramentaria.</title>
        <authorList>
            <person name="Patra A.K."/>
            <person name="Ho P.T."/>
            <person name="Jun S."/>
            <person name="Lee S.J."/>
            <person name="Kim Y."/>
            <person name="Won Y.J."/>
        </authorList>
    </citation>
    <scope>NUCLEOTIDE SEQUENCE [LARGE SCALE GENOMIC DNA]</scope>
    <source>
        <strain evidence="3">Wonlab-2016</strain>
    </source>
</reference>
<protein>
    <recommendedName>
        <fullName evidence="5">Secreted protein</fullName>
    </recommendedName>
</protein>
<proteinExistence type="predicted"/>
<evidence type="ECO:0008006" key="5">
    <source>
        <dbReference type="Google" id="ProtNLM"/>
    </source>
</evidence>